<keyword evidence="2" id="KW-0812">Transmembrane</keyword>
<name>A0ABY7D9Z3_9BASI</name>
<feature type="region of interest" description="Disordered" evidence="1">
    <location>
        <begin position="69"/>
        <end position="88"/>
    </location>
</feature>
<feature type="transmembrane region" description="Helical" evidence="2">
    <location>
        <begin position="131"/>
        <end position="155"/>
    </location>
</feature>
<proteinExistence type="predicted"/>
<sequence>MAVWLLYLLILIGHSLQSEHLVGPGQIHDAAVQGAEAPIHGPSKALQNQFELAIPIGNCQDGMCIREKAPQVPGDGPGSGDRSGGEAGDTAIAIAPANTDADHGQTERLSTALQQQTPNTPATRGHPISKPAAWCMLGSAVVLMAMCIAFIVLAARKQIKFYV</sequence>
<dbReference type="EMBL" id="CP110435">
    <property type="protein sequence ID" value="WAQ91737.1"/>
    <property type="molecule type" value="Genomic_DNA"/>
</dbReference>
<feature type="compositionally biased region" description="Gly residues" evidence="1">
    <location>
        <begin position="75"/>
        <end position="87"/>
    </location>
</feature>
<evidence type="ECO:0000313" key="6">
    <source>
        <dbReference type="Proteomes" id="UP001164743"/>
    </source>
</evidence>
<keyword evidence="2" id="KW-1133">Transmembrane helix</keyword>
<reference evidence="4" key="1">
    <citation type="submission" date="2022-10" db="EMBL/GenBank/DDBJ databases">
        <title>Puccinia triticina Genome sequencing and assembly.</title>
        <authorList>
            <person name="Li C."/>
        </authorList>
    </citation>
    <scope>NUCLEOTIDE SEQUENCE</scope>
    <source>
        <strain evidence="4">Pt15</strain>
    </source>
</reference>
<dbReference type="Proteomes" id="UP001164743">
    <property type="component" value="Chromosome 15A"/>
</dbReference>
<feature type="signal peptide" evidence="3">
    <location>
        <begin position="1"/>
        <end position="17"/>
    </location>
</feature>
<evidence type="ECO:0000313" key="5">
    <source>
        <dbReference type="EMBL" id="WAQ91740.1"/>
    </source>
</evidence>
<keyword evidence="2" id="KW-0472">Membrane</keyword>
<dbReference type="RefSeq" id="XP_053027292.1">
    <property type="nucleotide sequence ID" value="XM_053163303.1"/>
</dbReference>
<gene>
    <name evidence="4" type="ORF">PtA15_15A128</name>
    <name evidence="5" type="ORF">PtA15_15A131</name>
</gene>
<evidence type="ECO:0000256" key="2">
    <source>
        <dbReference type="SAM" id="Phobius"/>
    </source>
</evidence>
<keyword evidence="3" id="KW-0732">Signal</keyword>
<feature type="chain" id="PRO_5045034230" evidence="3">
    <location>
        <begin position="18"/>
        <end position="163"/>
    </location>
</feature>
<protein>
    <submittedName>
        <fullName evidence="4">Uncharacterized protein</fullName>
    </submittedName>
</protein>
<keyword evidence="6" id="KW-1185">Reference proteome</keyword>
<evidence type="ECO:0000313" key="4">
    <source>
        <dbReference type="EMBL" id="WAQ91737.1"/>
    </source>
</evidence>
<evidence type="ECO:0000256" key="3">
    <source>
        <dbReference type="SAM" id="SignalP"/>
    </source>
</evidence>
<dbReference type="GeneID" id="77804198"/>
<evidence type="ECO:0000256" key="1">
    <source>
        <dbReference type="SAM" id="MobiDB-lite"/>
    </source>
</evidence>
<accession>A0ABY7D9Z3</accession>
<organism evidence="4 6">
    <name type="scientific">Puccinia triticina</name>
    <dbReference type="NCBI Taxonomy" id="208348"/>
    <lineage>
        <taxon>Eukaryota</taxon>
        <taxon>Fungi</taxon>
        <taxon>Dikarya</taxon>
        <taxon>Basidiomycota</taxon>
        <taxon>Pucciniomycotina</taxon>
        <taxon>Pucciniomycetes</taxon>
        <taxon>Pucciniales</taxon>
        <taxon>Pucciniaceae</taxon>
        <taxon>Puccinia</taxon>
    </lineage>
</organism>
<dbReference type="EMBL" id="CP110435">
    <property type="protein sequence ID" value="WAQ91740.1"/>
    <property type="molecule type" value="Genomic_DNA"/>
</dbReference>